<feature type="transmembrane region" description="Helical" evidence="1">
    <location>
        <begin position="63"/>
        <end position="85"/>
    </location>
</feature>
<keyword evidence="1" id="KW-0472">Membrane</keyword>
<dbReference type="EMBL" id="JASZ02000003">
    <property type="protein sequence ID" value="OWK99068.1"/>
    <property type="molecule type" value="Genomic_DNA"/>
</dbReference>
<accession>A0A246BBL0</accession>
<dbReference type="AlphaFoldDB" id="A0A246BBL0"/>
<name>A0A246BBL0_9FLAO</name>
<proteinExistence type="predicted"/>
<gene>
    <name evidence="3" type="ORF">AP75_02835</name>
</gene>
<keyword evidence="4" id="KW-1185">Reference proteome</keyword>
<keyword evidence="1" id="KW-0812">Transmembrane</keyword>
<reference evidence="3 4" key="2">
    <citation type="submission" date="2017-05" db="EMBL/GenBank/DDBJ databases">
        <title>Genome of Chryseobacterium haifense.</title>
        <authorList>
            <person name="Newman J.D."/>
        </authorList>
    </citation>
    <scope>NUCLEOTIDE SEQUENCE [LARGE SCALE GENOMIC DNA]</scope>
    <source>
        <strain evidence="3 4">DSM 19056</strain>
    </source>
</reference>
<organism evidence="3 4">
    <name type="scientific">Kaistella haifensis DSM 19056</name>
    <dbReference type="NCBI Taxonomy" id="1450526"/>
    <lineage>
        <taxon>Bacteria</taxon>
        <taxon>Pseudomonadati</taxon>
        <taxon>Bacteroidota</taxon>
        <taxon>Flavobacteriia</taxon>
        <taxon>Flavobacteriales</taxon>
        <taxon>Weeksellaceae</taxon>
        <taxon>Chryseobacterium group</taxon>
        <taxon>Kaistella</taxon>
    </lineage>
</organism>
<comment type="caution">
    <text evidence="3">The sequence shown here is derived from an EMBL/GenBank/DDBJ whole genome shotgun (WGS) entry which is preliminary data.</text>
</comment>
<evidence type="ECO:0000313" key="4">
    <source>
        <dbReference type="Proteomes" id="UP000197587"/>
    </source>
</evidence>
<feature type="signal peptide" evidence="2">
    <location>
        <begin position="1"/>
        <end position="39"/>
    </location>
</feature>
<evidence type="ECO:0000256" key="1">
    <source>
        <dbReference type="SAM" id="Phobius"/>
    </source>
</evidence>
<dbReference type="Proteomes" id="UP000197587">
    <property type="component" value="Unassembled WGS sequence"/>
</dbReference>
<sequence length="91" mass="9755">MSKIITLKNKPMTRANLFTKIQMLALALFANFAAIIVKAQDKAADLKVDVDVNKGSDAMGAEWMSNPIVWVIGAVVLIIIIALITRGGGSK</sequence>
<keyword evidence="1" id="KW-1133">Transmembrane helix</keyword>
<reference evidence="3 4" key="1">
    <citation type="submission" date="2014-01" db="EMBL/GenBank/DDBJ databases">
        <authorList>
            <consortium name="Genome Consortium for Active Teaching"/>
            <person name="Sontag T.C."/>
            <person name="Newman J.D."/>
        </authorList>
    </citation>
    <scope>NUCLEOTIDE SEQUENCE [LARGE SCALE GENOMIC DNA]</scope>
    <source>
        <strain evidence="3 4">DSM 19056</strain>
    </source>
</reference>
<feature type="chain" id="PRO_5012760768" evidence="2">
    <location>
        <begin position="40"/>
        <end position="91"/>
    </location>
</feature>
<protein>
    <submittedName>
        <fullName evidence="3">Uncharacterized protein</fullName>
    </submittedName>
</protein>
<evidence type="ECO:0000313" key="3">
    <source>
        <dbReference type="EMBL" id="OWK99068.1"/>
    </source>
</evidence>
<evidence type="ECO:0000256" key="2">
    <source>
        <dbReference type="SAM" id="SignalP"/>
    </source>
</evidence>
<keyword evidence="2" id="KW-0732">Signal</keyword>